<feature type="domain" description="Vitamin K epoxide reductase" evidence="12">
    <location>
        <begin position="32"/>
        <end position="161"/>
    </location>
</feature>
<keyword evidence="6" id="KW-0560">Oxidoreductase</keyword>
<dbReference type="InterPro" id="IPR012932">
    <property type="entry name" value="VKOR"/>
</dbReference>
<evidence type="ECO:0000256" key="3">
    <source>
        <dbReference type="ARBA" id="ARBA00022692"/>
    </source>
</evidence>
<keyword evidence="4" id="KW-0874">Quinone</keyword>
<keyword evidence="5 11" id="KW-1133">Transmembrane helix</keyword>
<evidence type="ECO:0000256" key="2">
    <source>
        <dbReference type="ARBA" id="ARBA00006214"/>
    </source>
</evidence>
<dbReference type="Gene3D" id="1.20.1440.130">
    <property type="entry name" value="VKOR domain"/>
    <property type="match status" value="1"/>
</dbReference>
<reference evidence="13" key="1">
    <citation type="submission" date="2021-02" db="EMBL/GenBank/DDBJ databases">
        <title>Skermanella TT6 skin isolate.</title>
        <authorList>
            <person name="Lee K."/>
            <person name="Ganzorig M."/>
        </authorList>
    </citation>
    <scope>NUCLEOTIDE SEQUENCE</scope>
    <source>
        <strain evidence="13">TT6</strain>
    </source>
</reference>
<evidence type="ECO:0000256" key="4">
    <source>
        <dbReference type="ARBA" id="ARBA00022719"/>
    </source>
</evidence>
<keyword evidence="13" id="KW-0614">Plasmid</keyword>
<keyword evidence="8" id="KW-1015">Disulfide bond</keyword>
<accession>A0ABX7BGH1</accession>
<evidence type="ECO:0000313" key="14">
    <source>
        <dbReference type="Proteomes" id="UP000595197"/>
    </source>
</evidence>
<dbReference type="InterPro" id="IPR038354">
    <property type="entry name" value="VKOR_sf"/>
</dbReference>
<keyword evidence="9" id="KW-0676">Redox-active center</keyword>
<comment type="subcellular location">
    <subcellularLocation>
        <location evidence="1">Membrane</location>
        <topology evidence="1">Multi-pass membrane protein</topology>
    </subcellularLocation>
</comment>
<dbReference type="Pfam" id="PF07884">
    <property type="entry name" value="VKOR"/>
    <property type="match status" value="1"/>
</dbReference>
<evidence type="ECO:0000256" key="8">
    <source>
        <dbReference type="ARBA" id="ARBA00023157"/>
    </source>
</evidence>
<evidence type="ECO:0000256" key="10">
    <source>
        <dbReference type="SAM" id="MobiDB-lite"/>
    </source>
</evidence>
<evidence type="ECO:0000256" key="9">
    <source>
        <dbReference type="ARBA" id="ARBA00023284"/>
    </source>
</evidence>
<feature type="transmembrane region" description="Helical" evidence="11">
    <location>
        <begin position="32"/>
        <end position="52"/>
    </location>
</feature>
<evidence type="ECO:0000259" key="12">
    <source>
        <dbReference type="Pfam" id="PF07884"/>
    </source>
</evidence>
<feature type="region of interest" description="Disordered" evidence="10">
    <location>
        <begin position="1"/>
        <end position="22"/>
    </location>
</feature>
<evidence type="ECO:0000256" key="7">
    <source>
        <dbReference type="ARBA" id="ARBA00023136"/>
    </source>
</evidence>
<keyword evidence="3 11" id="KW-0812">Transmembrane</keyword>
<dbReference type="Proteomes" id="UP000595197">
    <property type="component" value="Plasmid pTT6-2"/>
</dbReference>
<evidence type="ECO:0000313" key="13">
    <source>
        <dbReference type="EMBL" id="QQP93488.1"/>
    </source>
</evidence>
<evidence type="ECO:0000256" key="1">
    <source>
        <dbReference type="ARBA" id="ARBA00004141"/>
    </source>
</evidence>
<sequence length="176" mass="19117">MRSAHQVARPSPRQLSRQLRTENDPRLRRRRWIVGLSCLGATMGQIVGLYQVGVLRRLPDPPVDIFDSSGVDASDYAYRRMQTPDGLMMVATYAVTALLAGAGGRDRARTDPWLPIALAAKALYDAGVTVKLGREEWADNRALCAYCQTATAASFASAALSLPEAVEALRGLGRTD</sequence>
<proteinExistence type="inferred from homology"/>
<evidence type="ECO:0000256" key="11">
    <source>
        <dbReference type="SAM" id="Phobius"/>
    </source>
</evidence>
<geneLocation type="plasmid" evidence="13 14">
    <name>pTT6-2</name>
</geneLocation>
<comment type="similarity">
    <text evidence="2">Belongs to the VKOR family.</text>
</comment>
<evidence type="ECO:0000256" key="6">
    <source>
        <dbReference type="ARBA" id="ARBA00023002"/>
    </source>
</evidence>
<organism evidence="13 14">
    <name type="scientific">Skermanella cutis</name>
    <dbReference type="NCBI Taxonomy" id="2775420"/>
    <lineage>
        <taxon>Bacteria</taxon>
        <taxon>Pseudomonadati</taxon>
        <taxon>Pseudomonadota</taxon>
        <taxon>Alphaproteobacteria</taxon>
        <taxon>Rhodospirillales</taxon>
        <taxon>Azospirillaceae</taxon>
        <taxon>Skermanella</taxon>
    </lineage>
</organism>
<feature type="transmembrane region" description="Helical" evidence="11">
    <location>
        <begin position="86"/>
        <end position="104"/>
    </location>
</feature>
<name>A0ABX7BGH1_9PROT</name>
<dbReference type="EMBL" id="CP067422">
    <property type="protein sequence ID" value="QQP93488.1"/>
    <property type="molecule type" value="Genomic_DNA"/>
</dbReference>
<evidence type="ECO:0000256" key="5">
    <source>
        <dbReference type="ARBA" id="ARBA00022989"/>
    </source>
</evidence>
<keyword evidence="14" id="KW-1185">Reference proteome</keyword>
<gene>
    <name evidence="13" type="ORF">IGS68_33240</name>
</gene>
<dbReference type="RefSeq" id="WP_201083092.1">
    <property type="nucleotide sequence ID" value="NZ_CP067422.1"/>
</dbReference>
<protein>
    <submittedName>
        <fullName evidence="13">Vitamin K epoxide reductase family protein</fullName>
    </submittedName>
</protein>
<keyword evidence="7 11" id="KW-0472">Membrane</keyword>